<dbReference type="EMBL" id="CADCTB010000165">
    <property type="protein sequence ID" value="CAA9260161.1"/>
    <property type="molecule type" value="Genomic_DNA"/>
</dbReference>
<protein>
    <submittedName>
        <fullName evidence="2">Glucose-6-phosphate isomerase</fullName>
        <ecNumber evidence="2">5.3.1.9</ecNumber>
    </submittedName>
</protein>
<evidence type="ECO:0000313" key="2">
    <source>
        <dbReference type="EMBL" id="CAA9260161.1"/>
    </source>
</evidence>
<reference evidence="2" key="1">
    <citation type="submission" date="2020-02" db="EMBL/GenBank/DDBJ databases">
        <authorList>
            <person name="Meier V. D."/>
        </authorList>
    </citation>
    <scope>NUCLEOTIDE SEQUENCE</scope>
    <source>
        <strain evidence="2">AVDCRST_MAG10</strain>
    </source>
</reference>
<feature type="region of interest" description="Disordered" evidence="1">
    <location>
        <begin position="1"/>
        <end position="88"/>
    </location>
</feature>
<sequence>GQPAHEHHPGHPAHPFGAGPAGGRLRAQGVHPGHDLGRQLLRPMGGGARQGPRRPHRRRADRRGEWRRPRQLHRRADPPLPPGPGPEL</sequence>
<evidence type="ECO:0000256" key="1">
    <source>
        <dbReference type="SAM" id="MobiDB-lite"/>
    </source>
</evidence>
<dbReference type="AlphaFoldDB" id="A0A6J4IVV4"/>
<keyword evidence="2" id="KW-0413">Isomerase</keyword>
<dbReference type="GO" id="GO:0004347">
    <property type="term" value="F:glucose-6-phosphate isomerase activity"/>
    <property type="evidence" value="ECO:0007669"/>
    <property type="project" value="UniProtKB-EC"/>
</dbReference>
<feature type="compositionally biased region" description="Pro residues" evidence="1">
    <location>
        <begin position="78"/>
        <end position="88"/>
    </location>
</feature>
<organism evidence="2">
    <name type="scientific">uncultured Acidimicrobiales bacterium</name>
    <dbReference type="NCBI Taxonomy" id="310071"/>
    <lineage>
        <taxon>Bacteria</taxon>
        <taxon>Bacillati</taxon>
        <taxon>Actinomycetota</taxon>
        <taxon>Acidimicrobiia</taxon>
        <taxon>Acidimicrobiales</taxon>
        <taxon>environmental samples</taxon>
    </lineage>
</organism>
<gene>
    <name evidence="2" type="ORF">AVDCRST_MAG10-2707</name>
</gene>
<feature type="non-terminal residue" evidence="2">
    <location>
        <position position="88"/>
    </location>
</feature>
<dbReference type="EC" id="5.3.1.9" evidence="2"/>
<accession>A0A6J4IVV4</accession>
<proteinExistence type="predicted"/>
<name>A0A6J4IVV4_9ACTN</name>
<feature type="non-terminal residue" evidence="2">
    <location>
        <position position="1"/>
    </location>
</feature>
<feature type="compositionally biased region" description="Basic residues" evidence="1">
    <location>
        <begin position="51"/>
        <end position="61"/>
    </location>
</feature>